<evidence type="ECO:0000256" key="14">
    <source>
        <dbReference type="ARBA" id="ARBA00081910"/>
    </source>
</evidence>
<feature type="transmembrane region" description="Helical" evidence="15">
    <location>
        <begin position="124"/>
        <end position="144"/>
    </location>
</feature>
<accession>A0A6J2YEV9</accession>
<dbReference type="AlphaFoldDB" id="A0A6J2YEV9"/>
<comment type="similarity">
    <text evidence="3">Belongs to the SWEET sugar transporter family.</text>
</comment>
<evidence type="ECO:0000256" key="12">
    <source>
        <dbReference type="ARBA" id="ARBA00023136"/>
    </source>
</evidence>
<dbReference type="FunCoup" id="A0A6J2YEV9">
    <property type="interactions" value="279"/>
</dbReference>
<dbReference type="KEGG" id="soy:115886743"/>
<keyword evidence="12 15" id="KW-0472">Membrane</keyword>
<keyword evidence="6" id="KW-1003">Cell membrane</keyword>
<evidence type="ECO:0000256" key="11">
    <source>
        <dbReference type="ARBA" id="ARBA00023034"/>
    </source>
</evidence>
<proteinExistence type="inferred from homology"/>
<dbReference type="InParanoid" id="A0A6J2YEV9"/>
<dbReference type="FunFam" id="1.20.1280.290:FF:000004">
    <property type="entry name" value="Sugar transporter SWEET"/>
    <property type="match status" value="1"/>
</dbReference>
<dbReference type="GeneID" id="115886743"/>
<dbReference type="GO" id="GO:0000139">
    <property type="term" value="C:Golgi membrane"/>
    <property type="evidence" value="ECO:0007669"/>
    <property type="project" value="UniProtKB-SubCell"/>
</dbReference>
<keyword evidence="11" id="KW-0333">Golgi apparatus</keyword>
<organism evidence="16 17">
    <name type="scientific">Sitophilus oryzae</name>
    <name type="common">Rice weevil</name>
    <name type="synonym">Curculio oryzae</name>
    <dbReference type="NCBI Taxonomy" id="7048"/>
    <lineage>
        <taxon>Eukaryota</taxon>
        <taxon>Metazoa</taxon>
        <taxon>Ecdysozoa</taxon>
        <taxon>Arthropoda</taxon>
        <taxon>Hexapoda</taxon>
        <taxon>Insecta</taxon>
        <taxon>Pterygota</taxon>
        <taxon>Neoptera</taxon>
        <taxon>Endopterygota</taxon>
        <taxon>Coleoptera</taxon>
        <taxon>Polyphaga</taxon>
        <taxon>Cucujiformia</taxon>
        <taxon>Curculionidae</taxon>
        <taxon>Dryophthorinae</taxon>
        <taxon>Sitophilus</taxon>
    </lineage>
</organism>
<comment type="subcellular location">
    <subcellularLocation>
        <location evidence="1">Cell membrane</location>
        <topology evidence="1">Multi-pass membrane protein</topology>
    </subcellularLocation>
    <subcellularLocation>
        <location evidence="2">Golgi apparatus membrane</location>
        <topology evidence="2">Multi-pass membrane protein</topology>
    </subcellularLocation>
</comment>
<keyword evidence="16" id="KW-1185">Reference proteome</keyword>
<feature type="transmembrane region" description="Helical" evidence="15">
    <location>
        <begin position="65"/>
        <end position="86"/>
    </location>
</feature>
<evidence type="ECO:0000256" key="3">
    <source>
        <dbReference type="ARBA" id="ARBA00007809"/>
    </source>
</evidence>
<evidence type="ECO:0000313" key="17">
    <source>
        <dbReference type="RefSeq" id="XP_030761876.1"/>
    </source>
</evidence>
<dbReference type="OrthoDB" id="409725at2759"/>
<dbReference type="CTD" id="35773"/>
<evidence type="ECO:0000256" key="9">
    <source>
        <dbReference type="ARBA" id="ARBA00022737"/>
    </source>
</evidence>
<dbReference type="RefSeq" id="XP_030761876.1">
    <property type="nucleotide sequence ID" value="XM_030906016.1"/>
</dbReference>
<protein>
    <recommendedName>
        <fullName evidence="4">Sugar transporter SWEET1</fullName>
    </recommendedName>
    <alternativeName>
        <fullName evidence="14">Protein saliva</fullName>
    </alternativeName>
</protein>
<evidence type="ECO:0000256" key="8">
    <source>
        <dbReference type="ARBA" id="ARBA00022692"/>
    </source>
</evidence>
<dbReference type="PANTHER" id="PTHR10791:SF112">
    <property type="entry name" value="SUGAR TRANSPORTER SWEET1"/>
    <property type="match status" value="1"/>
</dbReference>
<evidence type="ECO:0000256" key="1">
    <source>
        <dbReference type="ARBA" id="ARBA00004651"/>
    </source>
</evidence>
<keyword evidence="7 17" id="KW-0762">Sugar transport</keyword>
<feature type="transmembrane region" description="Helical" evidence="15">
    <location>
        <begin position="93"/>
        <end position="112"/>
    </location>
</feature>
<evidence type="ECO:0000256" key="13">
    <source>
        <dbReference type="ARBA" id="ARBA00055578"/>
    </source>
</evidence>
<dbReference type="Pfam" id="PF03083">
    <property type="entry name" value="MtN3_slv"/>
    <property type="match status" value="2"/>
</dbReference>
<gene>
    <name evidence="17" type="primary">LOC115886743</name>
</gene>
<keyword evidence="9" id="KW-0677">Repeat</keyword>
<feature type="transmembrane region" description="Helical" evidence="15">
    <location>
        <begin position="38"/>
        <end position="59"/>
    </location>
</feature>
<evidence type="ECO:0000256" key="4">
    <source>
        <dbReference type="ARBA" id="ARBA00021741"/>
    </source>
</evidence>
<dbReference type="Gene3D" id="1.20.1280.290">
    <property type="match status" value="2"/>
</dbReference>
<dbReference type="PANTHER" id="PTHR10791">
    <property type="entry name" value="RAG1-ACTIVATING PROTEIN 1"/>
    <property type="match status" value="1"/>
</dbReference>
<evidence type="ECO:0000256" key="6">
    <source>
        <dbReference type="ARBA" id="ARBA00022475"/>
    </source>
</evidence>
<keyword evidence="10 15" id="KW-1133">Transmembrane helix</keyword>
<dbReference type="InterPro" id="IPR047664">
    <property type="entry name" value="SWEET"/>
</dbReference>
<evidence type="ECO:0000256" key="10">
    <source>
        <dbReference type="ARBA" id="ARBA00022989"/>
    </source>
</evidence>
<keyword evidence="5" id="KW-0813">Transport</keyword>
<dbReference type="GO" id="GO:0051119">
    <property type="term" value="F:sugar transmembrane transporter activity"/>
    <property type="evidence" value="ECO:0007669"/>
    <property type="project" value="InterPro"/>
</dbReference>
<dbReference type="Proteomes" id="UP000504635">
    <property type="component" value="Unplaced"/>
</dbReference>
<feature type="transmembrane region" description="Helical" evidence="15">
    <location>
        <begin position="182"/>
        <end position="203"/>
    </location>
</feature>
<keyword evidence="8 15" id="KW-0812">Transmembrane</keyword>
<feature type="transmembrane region" description="Helical" evidence="15">
    <location>
        <begin position="156"/>
        <end position="176"/>
    </location>
</feature>
<reference evidence="17" key="1">
    <citation type="submission" date="2025-08" db="UniProtKB">
        <authorList>
            <consortium name="RefSeq"/>
        </authorList>
    </citation>
    <scope>IDENTIFICATION</scope>
    <source>
        <tissue evidence="17">Gonads</tissue>
    </source>
</reference>
<evidence type="ECO:0000256" key="7">
    <source>
        <dbReference type="ARBA" id="ARBA00022597"/>
    </source>
</evidence>
<evidence type="ECO:0000256" key="15">
    <source>
        <dbReference type="SAM" id="Phobius"/>
    </source>
</evidence>
<evidence type="ECO:0000313" key="16">
    <source>
        <dbReference type="Proteomes" id="UP000504635"/>
    </source>
</evidence>
<sequence>MLLKNILATSASISTILQFSTGLVTARKIAKNKSTGDISSFPFISGLLSTSLWLKYGFLIEDNSLVLVNTIGASMFFFCVAVFFIYSIKKASIARQFLLCLMILIIVLMRIHRIDNLEESRKSLGLISSGVTILFFASPFTSLFHVIKVKSTESLPFYLIASTFVVSLQWLVYGVILEDSFIQIPNFIGSLLSLIQLSLFVIYPSKTPSKSYPSNII</sequence>
<dbReference type="FunFam" id="1.20.1280.290:FF:000010">
    <property type="entry name" value="Sugar transporter SWEET"/>
    <property type="match status" value="1"/>
</dbReference>
<evidence type="ECO:0000256" key="2">
    <source>
        <dbReference type="ARBA" id="ARBA00004653"/>
    </source>
</evidence>
<name>A0A6J2YEV9_SITOR</name>
<evidence type="ECO:0000256" key="5">
    <source>
        <dbReference type="ARBA" id="ARBA00022448"/>
    </source>
</evidence>
<comment type="function">
    <text evidence="13">Mediates both low-affinity uptake and efflux of sugar across the membrane.</text>
</comment>
<dbReference type="InterPro" id="IPR004316">
    <property type="entry name" value="SWEET_rpt"/>
</dbReference>
<dbReference type="GO" id="GO:0005886">
    <property type="term" value="C:plasma membrane"/>
    <property type="evidence" value="ECO:0007669"/>
    <property type="project" value="UniProtKB-SubCell"/>
</dbReference>